<name>A0ACB8BTI7_9AGAM</name>
<keyword evidence="2" id="KW-1185">Reference proteome</keyword>
<gene>
    <name evidence="1" type="ORF">BV22DRAFT_1126761</name>
</gene>
<evidence type="ECO:0000313" key="2">
    <source>
        <dbReference type="Proteomes" id="UP000790709"/>
    </source>
</evidence>
<dbReference type="Proteomes" id="UP000790709">
    <property type="component" value="Unassembled WGS sequence"/>
</dbReference>
<accession>A0ACB8BTI7</accession>
<organism evidence="1 2">
    <name type="scientific">Leucogyrophana mollusca</name>
    <dbReference type="NCBI Taxonomy" id="85980"/>
    <lineage>
        <taxon>Eukaryota</taxon>
        <taxon>Fungi</taxon>
        <taxon>Dikarya</taxon>
        <taxon>Basidiomycota</taxon>
        <taxon>Agaricomycotina</taxon>
        <taxon>Agaricomycetes</taxon>
        <taxon>Agaricomycetidae</taxon>
        <taxon>Boletales</taxon>
        <taxon>Boletales incertae sedis</taxon>
        <taxon>Leucogyrophana</taxon>
    </lineage>
</organism>
<evidence type="ECO:0000313" key="1">
    <source>
        <dbReference type="EMBL" id="KAH7928157.1"/>
    </source>
</evidence>
<proteinExistence type="predicted"/>
<reference evidence="1" key="1">
    <citation type="journal article" date="2021" name="New Phytol.">
        <title>Evolutionary innovations through gain and loss of genes in the ectomycorrhizal Boletales.</title>
        <authorList>
            <person name="Wu G."/>
            <person name="Miyauchi S."/>
            <person name="Morin E."/>
            <person name="Kuo A."/>
            <person name="Drula E."/>
            <person name="Varga T."/>
            <person name="Kohler A."/>
            <person name="Feng B."/>
            <person name="Cao Y."/>
            <person name="Lipzen A."/>
            <person name="Daum C."/>
            <person name="Hundley H."/>
            <person name="Pangilinan J."/>
            <person name="Johnson J."/>
            <person name="Barry K."/>
            <person name="LaButti K."/>
            <person name="Ng V."/>
            <person name="Ahrendt S."/>
            <person name="Min B."/>
            <person name="Choi I.G."/>
            <person name="Park H."/>
            <person name="Plett J.M."/>
            <person name="Magnuson J."/>
            <person name="Spatafora J.W."/>
            <person name="Nagy L.G."/>
            <person name="Henrissat B."/>
            <person name="Grigoriev I.V."/>
            <person name="Yang Z.L."/>
            <person name="Xu J."/>
            <person name="Martin F.M."/>
        </authorList>
    </citation>
    <scope>NUCLEOTIDE SEQUENCE</scope>
    <source>
        <strain evidence="1">KUC20120723A-06</strain>
    </source>
</reference>
<sequence length="567" mass="61718">MQQPEAILTIAGTDSSGGAGIQADLKTFTAHLCYGASVVTALTAQNTTGVQDVHGVPPGFVVQQIRSVLSDINVRGMKTGMLFDNDNTRAVAQTLKQHMGSHQVPLVCDPVCVSTSGHVLLHPDAIDTMIDELFPLSTLVTPNRSEAELLLSRRNLPAQINNLEEMLAAARNLLTLGPAAVLLKGGHITVSSAEIDQLSASDATIHTVRDGLPSENMEILQTAGTFTSDDVLVVDVLCQSDGTVTLYPRPRLESTSTHGTGCTLSAALACQLSRGESLVEATRLATAYTHLGIETAASIGKGHGPLNHIHSLSLLNIPPYVIVPLDAAPDLTIYSRRTAGNPHPLTRALIHSTRGIWKEYVQHDFVILLGKGTLQRESFLHFIKQDYHYLKYYARAYALLASKSHSFEPILAATETVFHIARESSMHKSFCAQWGITAEELENTPESPATTAYGAFLIDTGLQGDTMKLVMALAACLLGYGEVGLWLKKEAGQRGSWVKWEGNPYLKWMEDYSGEDYQKAVKVGLETIESRAAADPPSLARFEEWRGVWERCTRLEKGFWDMAMNLS</sequence>
<protein>
    <submittedName>
        <fullName evidence="1">Uncharacterized protein</fullName>
    </submittedName>
</protein>
<comment type="caution">
    <text evidence="1">The sequence shown here is derived from an EMBL/GenBank/DDBJ whole genome shotgun (WGS) entry which is preliminary data.</text>
</comment>
<dbReference type="EMBL" id="MU266356">
    <property type="protein sequence ID" value="KAH7928157.1"/>
    <property type="molecule type" value="Genomic_DNA"/>
</dbReference>